<dbReference type="Proteomes" id="UP000623250">
    <property type="component" value="Unassembled WGS sequence"/>
</dbReference>
<dbReference type="FunFam" id="3.10.300.10:FF:000001">
    <property type="entry name" value="Putative 3-methyladenine DNA glycosylase"/>
    <property type="match status" value="1"/>
</dbReference>
<dbReference type="SUPFAM" id="SSF50486">
    <property type="entry name" value="FMT C-terminal domain-like"/>
    <property type="match status" value="1"/>
</dbReference>
<dbReference type="EMBL" id="JAEMUK010000005">
    <property type="protein sequence ID" value="MBJ7542361.1"/>
    <property type="molecule type" value="Genomic_DNA"/>
</dbReference>
<dbReference type="InterPro" id="IPR036995">
    <property type="entry name" value="MPG_sf"/>
</dbReference>
<evidence type="ECO:0000256" key="6">
    <source>
        <dbReference type="SAM" id="MobiDB-lite"/>
    </source>
</evidence>
<evidence type="ECO:0000313" key="8">
    <source>
        <dbReference type="Proteomes" id="UP000623250"/>
    </source>
</evidence>
<evidence type="ECO:0000256" key="4">
    <source>
        <dbReference type="ARBA" id="ARBA00023204"/>
    </source>
</evidence>
<comment type="caution">
    <text evidence="7">The sequence shown here is derived from an EMBL/GenBank/DDBJ whole genome shotgun (WGS) entry which is preliminary data.</text>
</comment>
<keyword evidence="7" id="KW-0326">Glycosidase</keyword>
<evidence type="ECO:0000313" key="7">
    <source>
        <dbReference type="EMBL" id="MBJ7542361.1"/>
    </source>
</evidence>
<evidence type="ECO:0000256" key="5">
    <source>
        <dbReference type="HAMAP-Rule" id="MF_00527"/>
    </source>
</evidence>
<feature type="region of interest" description="Disordered" evidence="6">
    <location>
        <begin position="196"/>
        <end position="238"/>
    </location>
</feature>
<dbReference type="GO" id="GO:0006284">
    <property type="term" value="P:base-excision repair"/>
    <property type="evidence" value="ECO:0007669"/>
    <property type="project" value="InterPro"/>
</dbReference>
<dbReference type="Gene3D" id="3.10.300.10">
    <property type="entry name" value="Methylpurine-DNA glycosylase (MPG)"/>
    <property type="match status" value="1"/>
</dbReference>
<comment type="similarity">
    <text evidence="1 5">Belongs to the DNA glycosylase MPG family.</text>
</comment>
<dbReference type="Pfam" id="PF02245">
    <property type="entry name" value="Pur_DNA_glyco"/>
    <property type="match status" value="1"/>
</dbReference>
<keyword evidence="8" id="KW-1185">Reference proteome</keyword>
<name>A0A8I1GET6_9HYPH</name>
<dbReference type="InterPro" id="IPR011034">
    <property type="entry name" value="Formyl_transferase-like_C_sf"/>
</dbReference>
<dbReference type="EC" id="3.2.2.-" evidence="5"/>
<keyword evidence="4 5" id="KW-0234">DNA repair</keyword>
<gene>
    <name evidence="7" type="ORF">JDN41_02185</name>
</gene>
<dbReference type="PANTHER" id="PTHR10429">
    <property type="entry name" value="DNA-3-METHYLADENINE GLYCOSYLASE"/>
    <property type="match status" value="1"/>
</dbReference>
<dbReference type="GO" id="GO:0003905">
    <property type="term" value="F:alkylbase DNA N-glycosylase activity"/>
    <property type="evidence" value="ECO:0007669"/>
    <property type="project" value="InterPro"/>
</dbReference>
<dbReference type="GO" id="GO:0003677">
    <property type="term" value="F:DNA binding"/>
    <property type="evidence" value="ECO:0007669"/>
    <property type="project" value="InterPro"/>
</dbReference>
<dbReference type="RefSeq" id="WP_037237064.1">
    <property type="nucleotide sequence ID" value="NZ_JAEMUK010000005.1"/>
</dbReference>
<dbReference type="CDD" id="cd00540">
    <property type="entry name" value="AAG"/>
    <property type="match status" value="1"/>
</dbReference>
<evidence type="ECO:0000256" key="1">
    <source>
        <dbReference type="ARBA" id="ARBA00009232"/>
    </source>
</evidence>
<accession>A0A8I1GET6</accession>
<dbReference type="InterPro" id="IPR003180">
    <property type="entry name" value="MPG"/>
</dbReference>
<dbReference type="NCBIfam" id="NF002003">
    <property type="entry name" value="PRK00802.1-3"/>
    <property type="match status" value="1"/>
</dbReference>
<protein>
    <recommendedName>
        <fullName evidence="5">Putative 3-methyladenine DNA glycosylase</fullName>
        <ecNumber evidence="5">3.2.2.-</ecNumber>
    </recommendedName>
</protein>
<dbReference type="PANTHER" id="PTHR10429:SF0">
    <property type="entry name" value="DNA-3-METHYLADENINE GLYCOSYLASE"/>
    <property type="match status" value="1"/>
</dbReference>
<evidence type="ECO:0000256" key="3">
    <source>
        <dbReference type="ARBA" id="ARBA00022801"/>
    </source>
</evidence>
<sequence length="238" mass="25464">MHEVARPLSRDELPARTADLARFLIGKLVLRALPDGFAVARIVETEAYLADDAACHAFRGPTPRNRSMFGPPGHAYVYRAYGVCWMLNVTNAAVGIGEAVLIRAAEPVAGLDAMKRHRGEVPTRDLLRGPGRLASALAIDRSHDGADLCALGALWLGADGSAGGDIGTSTRIGITRDAHLPLRFYLKGSRFVSGPAALNGQGRSRRNARSAPVALDSDVAGEDRAHDRKADREDPLDR</sequence>
<feature type="compositionally biased region" description="Basic and acidic residues" evidence="6">
    <location>
        <begin position="221"/>
        <end position="238"/>
    </location>
</feature>
<reference evidence="7 8" key="1">
    <citation type="submission" date="2020-12" db="EMBL/GenBank/DDBJ databases">
        <title>Revised draft genomes of Rhodomicrobium vannielii ATCC 17100 and Rhodomicrobium udaipurense JA643.</title>
        <authorList>
            <person name="Conners E.M."/>
            <person name="Davenport E.J."/>
            <person name="Bose A."/>
        </authorList>
    </citation>
    <scope>NUCLEOTIDE SEQUENCE [LARGE SCALE GENOMIC DNA]</scope>
    <source>
        <strain evidence="7 8">JA643</strain>
    </source>
</reference>
<proteinExistence type="inferred from homology"/>
<evidence type="ECO:0000256" key="2">
    <source>
        <dbReference type="ARBA" id="ARBA00022763"/>
    </source>
</evidence>
<keyword evidence="3 5" id="KW-0378">Hydrolase</keyword>
<organism evidence="7 8">
    <name type="scientific">Rhodomicrobium udaipurense</name>
    <dbReference type="NCBI Taxonomy" id="1202716"/>
    <lineage>
        <taxon>Bacteria</taxon>
        <taxon>Pseudomonadati</taxon>
        <taxon>Pseudomonadota</taxon>
        <taxon>Alphaproteobacteria</taxon>
        <taxon>Hyphomicrobiales</taxon>
        <taxon>Hyphomicrobiaceae</taxon>
        <taxon>Rhodomicrobium</taxon>
    </lineage>
</organism>
<keyword evidence="2 5" id="KW-0227">DNA damage</keyword>
<dbReference type="AlphaFoldDB" id="A0A8I1GET6"/>
<dbReference type="NCBIfam" id="TIGR00567">
    <property type="entry name" value="3mg"/>
    <property type="match status" value="1"/>
</dbReference>
<dbReference type="HAMAP" id="MF_00527">
    <property type="entry name" value="3MGH"/>
    <property type="match status" value="1"/>
</dbReference>